<reference evidence="3" key="1">
    <citation type="submission" date="2017-02" db="EMBL/GenBank/DDBJ databases">
        <title>Pseudomonas floridae sp. nov., a novel pathogenic bacterial species isolated from tomato.</title>
        <authorList>
            <person name="Timilsina S."/>
            <person name="Vallad G.E."/>
            <person name="Jones J.B."/>
        </authorList>
    </citation>
    <scope>NUCLEOTIDE SEQUENCE [LARGE SCALE GENOMIC DNA]</scope>
    <source>
        <strain evidence="3">GEV388</strain>
    </source>
</reference>
<proteinExistence type="predicted"/>
<evidence type="ECO:0000259" key="1">
    <source>
        <dbReference type="Pfam" id="PF07883"/>
    </source>
</evidence>
<dbReference type="EMBL" id="MUIO01000072">
    <property type="protein sequence ID" value="ORC57903.1"/>
    <property type="molecule type" value="Genomic_DNA"/>
</dbReference>
<dbReference type="PANTHER" id="PTHR36448">
    <property type="entry name" value="BLR7373 PROTEIN"/>
    <property type="match status" value="1"/>
</dbReference>
<dbReference type="InterPro" id="IPR013096">
    <property type="entry name" value="Cupin_2"/>
</dbReference>
<protein>
    <submittedName>
        <fullName evidence="2">Cupin</fullName>
    </submittedName>
</protein>
<evidence type="ECO:0000313" key="2">
    <source>
        <dbReference type="EMBL" id="ORC57903.1"/>
    </source>
</evidence>
<dbReference type="AlphaFoldDB" id="A0A1X0N326"/>
<dbReference type="InterPro" id="IPR047121">
    <property type="entry name" value="YjiB-like"/>
</dbReference>
<dbReference type="CDD" id="cd02219">
    <property type="entry name" value="cupin_YjlB-like"/>
    <property type="match status" value="1"/>
</dbReference>
<name>A0A1X0N326_9PSED</name>
<gene>
    <name evidence="2" type="ORF">BZK31_17695</name>
</gene>
<dbReference type="Proteomes" id="UP000192815">
    <property type="component" value="Unassembled WGS sequence"/>
</dbReference>
<dbReference type="Gene3D" id="2.60.120.10">
    <property type="entry name" value="Jelly Rolls"/>
    <property type="match status" value="1"/>
</dbReference>
<dbReference type="RefSeq" id="WP_083184270.1">
    <property type="nucleotide sequence ID" value="NZ_CBCRZR010000004.1"/>
</dbReference>
<evidence type="ECO:0000313" key="3">
    <source>
        <dbReference type="Proteomes" id="UP000192815"/>
    </source>
</evidence>
<accession>A0A1X0N326</accession>
<dbReference type="STRING" id="1958950.BZK31_17695"/>
<sequence>MNSLTAVFGDRELSLPAPHVLFFEDDGATPNSSFPVLVYEIPLNSDLDTAAAFEQLFASNDWSPLWRDGVFNYQHYHSTAHEVLGVASGYATLRLGGENGDDIQVKAGDVLVLPAGTGHCRRDQSADFLVVGAYPKGQEDYDIQCVDPAVHDQSVARIANVPKPDSDPVTGRGGLLMDTWIDDESDGA</sequence>
<dbReference type="OrthoDB" id="9791759at2"/>
<dbReference type="PIRSF" id="PIRSF019307">
    <property type="entry name" value="UCP019307"/>
    <property type="match status" value="1"/>
</dbReference>
<dbReference type="InterPro" id="IPR014710">
    <property type="entry name" value="RmlC-like_jellyroll"/>
</dbReference>
<keyword evidence="3" id="KW-1185">Reference proteome</keyword>
<dbReference type="InterPro" id="IPR011051">
    <property type="entry name" value="RmlC_Cupin_sf"/>
</dbReference>
<dbReference type="Pfam" id="PF07883">
    <property type="entry name" value="Cupin_2"/>
    <property type="match status" value="1"/>
</dbReference>
<dbReference type="InterPro" id="IPR014500">
    <property type="entry name" value="UCP019307_cupin"/>
</dbReference>
<comment type="caution">
    <text evidence="2">The sequence shown here is derived from an EMBL/GenBank/DDBJ whole genome shotgun (WGS) entry which is preliminary data.</text>
</comment>
<organism evidence="2 3">
    <name type="scientific">Pseudomonas floridensis</name>
    <dbReference type="NCBI Taxonomy" id="1958950"/>
    <lineage>
        <taxon>Bacteria</taxon>
        <taxon>Pseudomonadati</taxon>
        <taxon>Pseudomonadota</taxon>
        <taxon>Gammaproteobacteria</taxon>
        <taxon>Pseudomonadales</taxon>
        <taxon>Pseudomonadaceae</taxon>
        <taxon>Pseudomonas</taxon>
    </lineage>
</organism>
<feature type="domain" description="Cupin type-2" evidence="1">
    <location>
        <begin position="74"/>
        <end position="120"/>
    </location>
</feature>
<dbReference type="SUPFAM" id="SSF51182">
    <property type="entry name" value="RmlC-like cupins"/>
    <property type="match status" value="1"/>
</dbReference>
<dbReference type="PANTHER" id="PTHR36448:SF2">
    <property type="entry name" value="CUPIN TYPE-1 DOMAIN-CONTAINING PROTEIN"/>
    <property type="match status" value="1"/>
</dbReference>